<feature type="chain" id="PRO_5040238878" evidence="2">
    <location>
        <begin position="27"/>
        <end position="534"/>
    </location>
</feature>
<protein>
    <submittedName>
        <fullName evidence="3">Uncharacterized protein</fullName>
    </submittedName>
</protein>
<feature type="compositionally biased region" description="Low complexity" evidence="1">
    <location>
        <begin position="43"/>
        <end position="60"/>
    </location>
</feature>
<dbReference type="Proteomes" id="UP000031910">
    <property type="component" value="Chromosome"/>
</dbReference>
<evidence type="ECO:0000313" key="4">
    <source>
        <dbReference type="Proteomes" id="UP000031910"/>
    </source>
</evidence>
<evidence type="ECO:0000256" key="2">
    <source>
        <dbReference type="SAM" id="SignalP"/>
    </source>
</evidence>
<organism evidence="3 4">
    <name type="scientific">Mycoplasma capricolum subsp. capripneumoniae 87001</name>
    <dbReference type="NCBI Taxonomy" id="1124992"/>
    <lineage>
        <taxon>Bacteria</taxon>
        <taxon>Bacillati</taxon>
        <taxon>Mycoplasmatota</taxon>
        <taxon>Mollicutes</taxon>
        <taxon>Mycoplasmataceae</taxon>
        <taxon>Mycoplasma</taxon>
    </lineage>
</organism>
<evidence type="ECO:0000313" key="3">
    <source>
        <dbReference type="EMBL" id="AJK51043.1"/>
    </source>
</evidence>
<feature type="compositionally biased region" description="Basic and acidic residues" evidence="1">
    <location>
        <begin position="108"/>
        <end position="121"/>
    </location>
</feature>
<reference evidence="3 4" key="1">
    <citation type="submission" date="2013-12" db="EMBL/GenBank/DDBJ databases">
        <authorList>
            <person name="Wang R."/>
            <person name="Li Y."/>
            <person name="Zheng H."/>
            <person name="Xin J."/>
        </authorList>
    </citation>
    <scope>NUCLEOTIDE SEQUENCE [LARGE SCALE GENOMIC DNA]</scope>
    <source>
        <strain evidence="3 4">87001</strain>
    </source>
</reference>
<evidence type="ECO:0000256" key="1">
    <source>
        <dbReference type="SAM" id="MobiDB-lite"/>
    </source>
</evidence>
<sequence length="534" mass="61802">MKRTTKLLLSILPISSISLLSLVSCSTTSSNSKKPEENKTDKPNNSNESNDNNNNQNDPNNKIETDPKQPDSANPNKPSNSTNPEKEPNTQPRKPDNRPQGDQPQNKKPHDESQNHKVDFSDLNKFHNEISFTNFEFYKNRDPRTAWDDLLKDQNLSFKNYIFYKDQDILDKYEINFESSIHDVIFNLEKGVIENIKIKFTKNKEFKIILFTFTGFKKTTNETFNRTNNKENYVKQKQTTPDHIKGLFPSLIAYMTLYTQEPKYYENLMITGNVVNFEELQNGNPDLFVDRNLILNHTVIKNLLLDYNKELDKLYTDKIKAVRYDDVNGVLALKIEITNRDDNNKTSNEPSITKEFIFNGFRKVDFNNQDKNALSLTLLQKDLKELIKKGILKKKINELKLKNENMKKISTEDKESSFLKNDLFKKIIVNVNDDIYNSTQTLSLYTNTKMDGNKSILGMANNMSIYPFHTLLTKDSIKNIFLTLTNEEDSFKAKINFDFEVPIFSSTFSDLTSHAVSADEQKIILKIGSETFLD</sequence>
<feature type="region of interest" description="Disordered" evidence="1">
    <location>
        <begin position="26"/>
        <end position="121"/>
    </location>
</feature>
<feature type="compositionally biased region" description="Polar residues" evidence="1">
    <location>
        <begin position="71"/>
        <end position="83"/>
    </location>
</feature>
<feature type="compositionally biased region" description="Basic and acidic residues" evidence="1">
    <location>
        <begin position="84"/>
        <end position="99"/>
    </location>
</feature>
<dbReference type="RefSeq" id="WP_042620206.1">
    <property type="nucleotide sequence ID" value="NZ_CP006959.1"/>
</dbReference>
<keyword evidence="4" id="KW-1185">Reference proteome</keyword>
<feature type="compositionally biased region" description="Basic and acidic residues" evidence="1">
    <location>
        <begin position="33"/>
        <end position="42"/>
    </location>
</feature>
<dbReference type="InterPro" id="IPR019992">
    <property type="entry name" value="Mycoides_lipoprot_LppA/p72"/>
</dbReference>
<dbReference type="KEGG" id="mcai:MCCG_0037"/>
<keyword evidence="2" id="KW-0732">Signal</keyword>
<dbReference type="PROSITE" id="PS51257">
    <property type="entry name" value="PROKAR_LIPOPROTEIN"/>
    <property type="match status" value="1"/>
</dbReference>
<dbReference type="AlphaFoldDB" id="A0A9N7B588"/>
<accession>A0A9N7B588</accession>
<dbReference type="EMBL" id="CP006959">
    <property type="protein sequence ID" value="AJK51043.1"/>
    <property type="molecule type" value="Genomic_DNA"/>
</dbReference>
<dbReference type="NCBIfam" id="NF045959">
    <property type="entry name" value="LppA_rel_LP"/>
    <property type="match status" value="1"/>
</dbReference>
<dbReference type="NCBIfam" id="TIGR03490">
    <property type="entry name" value="Mycoplas_LppA"/>
    <property type="match status" value="1"/>
</dbReference>
<name>A0A9N7B588_MYCCC</name>
<proteinExistence type="predicted"/>
<feature type="signal peptide" evidence="2">
    <location>
        <begin position="1"/>
        <end position="26"/>
    </location>
</feature>
<gene>
    <name evidence="3" type="ORF">MCCG_0037</name>
</gene>